<evidence type="ECO:0000256" key="4">
    <source>
        <dbReference type="ARBA" id="ARBA00013204"/>
    </source>
</evidence>
<dbReference type="InterPro" id="IPR005128">
    <property type="entry name" value="Acetolactate_a_deCO2ase"/>
</dbReference>
<evidence type="ECO:0000256" key="5">
    <source>
        <dbReference type="ARBA" id="ARBA00020164"/>
    </source>
</evidence>
<dbReference type="RefSeq" id="WP_130845102.1">
    <property type="nucleotide sequence ID" value="NZ_BJDY01000004.1"/>
</dbReference>
<sequence length="214" mass="23438">MATIALYQHSTITALKAGVTAGNVALRTLLKHGDTGIGATDQHDGDLTILAGHAYQSQANGKTHELTPTSQVPFAMLHEAQPTIEQTFENVDYRVFQQQLLALYPYQNLLVALQVSGTFTTMQLAVHRLVPAADQSQYRSFTAHNVTGTLVGYYVPTVYHGLTQTGFHWHFLNNERTLGGHVTAYRIDTGVVQLQALSSLQVVVPSHDPAFLNQ</sequence>
<evidence type="ECO:0000256" key="1">
    <source>
        <dbReference type="ARBA" id="ARBA00001784"/>
    </source>
</evidence>
<keyword evidence="7 9" id="KW-0005">Acetoin biosynthesis</keyword>
<evidence type="ECO:0000256" key="7">
    <source>
        <dbReference type="ARBA" id="ARBA00023061"/>
    </source>
</evidence>
<evidence type="ECO:0000313" key="11">
    <source>
        <dbReference type="Proteomes" id="UP000289996"/>
    </source>
</evidence>
<keyword evidence="6 9" id="KW-0210">Decarboxylase</keyword>
<protein>
    <recommendedName>
        <fullName evidence="5 9">Alpha-acetolactate decarboxylase</fullName>
        <ecNumber evidence="4 9">4.1.1.5</ecNumber>
    </recommendedName>
</protein>
<dbReference type="GO" id="GO:0045151">
    <property type="term" value="P:acetoin biosynthetic process"/>
    <property type="evidence" value="ECO:0007669"/>
    <property type="project" value="UniProtKB-UniRule"/>
</dbReference>
<dbReference type="PANTHER" id="PTHR35524">
    <property type="entry name" value="ALPHA-ACETOLACTATE DECARBOXYLASE"/>
    <property type="match status" value="1"/>
</dbReference>
<dbReference type="PIRSF" id="PIRSF001332">
    <property type="entry name" value="Acetolac_decarb"/>
    <property type="match status" value="1"/>
</dbReference>
<accession>A0A660EAF8</accession>
<comment type="catalytic activity">
    <reaction evidence="1 9">
        <text>(2S)-2-acetolactate + H(+) = (R)-acetoin + CO2</text>
        <dbReference type="Rhea" id="RHEA:21580"/>
        <dbReference type="ChEBI" id="CHEBI:15378"/>
        <dbReference type="ChEBI" id="CHEBI:15686"/>
        <dbReference type="ChEBI" id="CHEBI:16526"/>
        <dbReference type="ChEBI" id="CHEBI:58476"/>
        <dbReference type="EC" id="4.1.1.5"/>
    </reaction>
</comment>
<keyword evidence="8 9" id="KW-0456">Lyase</keyword>
<gene>
    <name evidence="10" type="ORF">MUDAN_MDHGFNIF_01038</name>
</gene>
<reference evidence="10 11" key="1">
    <citation type="submission" date="2018-11" db="EMBL/GenBank/DDBJ databases">
        <authorList>
            <person name="Wuyts S."/>
        </authorList>
    </citation>
    <scope>NUCLEOTIDE SEQUENCE [LARGE SCALE GENOMIC DNA]</scope>
    <source>
        <strain evidence="10">Lactobacillus mudanjiangensis AMBF249</strain>
    </source>
</reference>
<dbReference type="Gene3D" id="3.30.1330.80">
    <property type="entry name" value="Hypothetical protein, similar to alpha- acetolactate decarboxylase, domain 2"/>
    <property type="match status" value="2"/>
</dbReference>
<comment type="pathway">
    <text evidence="2 9">Polyol metabolism; (R,R)-butane-2,3-diol biosynthesis; (R,R)-butane-2,3-diol from pyruvate: step 2/3.</text>
</comment>
<dbReference type="EMBL" id="UYIG01000141">
    <property type="protein sequence ID" value="VDG29483.1"/>
    <property type="molecule type" value="Genomic_DNA"/>
</dbReference>
<dbReference type="Proteomes" id="UP000289996">
    <property type="component" value="Unassembled WGS sequence"/>
</dbReference>
<dbReference type="PANTHER" id="PTHR35524:SF1">
    <property type="entry name" value="ALPHA-ACETOLACTATE DECARBOXYLASE"/>
    <property type="match status" value="1"/>
</dbReference>
<dbReference type="UniPathway" id="UPA00626">
    <property type="reaction ID" value="UER00678"/>
</dbReference>
<organism evidence="10 11">
    <name type="scientific">Lactiplantibacillus mudanjiangensis</name>
    <dbReference type="NCBI Taxonomy" id="1296538"/>
    <lineage>
        <taxon>Bacteria</taxon>
        <taxon>Bacillati</taxon>
        <taxon>Bacillota</taxon>
        <taxon>Bacilli</taxon>
        <taxon>Lactobacillales</taxon>
        <taxon>Lactobacillaceae</taxon>
        <taxon>Lactiplantibacillus</taxon>
    </lineage>
</organism>
<evidence type="ECO:0000256" key="6">
    <source>
        <dbReference type="ARBA" id="ARBA00022793"/>
    </source>
</evidence>
<name>A0A660EAF8_9LACO</name>
<comment type="similarity">
    <text evidence="3 9">Belongs to the alpha-acetolactate decarboxylase family.</text>
</comment>
<evidence type="ECO:0000256" key="2">
    <source>
        <dbReference type="ARBA" id="ARBA00005170"/>
    </source>
</evidence>
<evidence type="ECO:0000256" key="9">
    <source>
        <dbReference type="PIRNR" id="PIRNR001332"/>
    </source>
</evidence>
<dbReference type="EC" id="4.1.1.5" evidence="4 9"/>
<dbReference type="GO" id="GO:0047605">
    <property type="term" value="F:acetolactate decarboxylase activity"/>
    <property type="evidence" value="ECO:0007669"/>
    <property type="project" value="UniProtKB-UniRule"/>
</dbReference>
<evidence type="ECO:0000256" key="3">
    <source>
        <dbReference type="ARBA" id="ARBA00007106"/>
    </source>
</evidence>
<keyword evidence="11" id="KW-1185">Reference proteome</keyword>
<dbReference type="CDD" id="cd17299">
    <property type="entry name" value="acetolactate_decarboxylase"/>
    <property type="match status" value="1"/>
</dbReference>
<dbReference type="OrthoDB" id="8612680at2"/>
<dbReference type="SUPFAM" id="SSF117856">
    <property type="entry name" value="AF0104/ALDC/Ptd012-like"/>
    <property type="match status" value="1"/>
</dbReference>
<evidence type="ECO:0000256" key="8">
    <source>
        <dbReference type="ARBA" id="ARBA00023239"/>
    </source>
</evidence>
<dbReference type="AlphaFoldDB" id="A0A660EAF8"/>
<dbReference type="Pfam" id="PF03306">
    <property type="entry name" value="AAL_decarboxy"/>
    <property type="match status" value="1"/>
</dbReference>
<proteinExistence type="inferred from homology"/>
<evidence type="ECO:0000313" key="10">
    <source>
        <dbReference type="EMBL" id="VDG29483.1"/>
    </source>
</evidence>